<keyword evidence="3" id="KW-1185">Reference proteome</keyword>
<name>A0A9P1E6U0_CUSEU</name>
<evidence type="ECO:0000313" key="2">
    <source>
        <dbReference type="EMBL" id="CAH9083555.1"/>
    </source>
</evidence>
<reference evidence="2" key="1">
    <citation type="submission" date="2022-07" db="EMBL/GenBank/DDBJ databases">
        <authorList>
            <person name="Macas J."/>
            <person name="Novak P."/>
            <person name="Neumann P."/>
        </authorList>
    </citation>
    <scope>NUCLEOTIDE SEQUENCE</scope>
</reference>
<dbReference type="PANTHER" id="PTHR11697:SF230">
    <property type="entry name" value="ZINC FINGER, MYM DOMAIN CONTAINING 1"/>
    <property type="match status" value="1"/>
</dbReference>
<organism evidence="2 3">
    <name type="scientific">Cuscuta europaea</name>
    <name type="common">European dodder</name>
    <dbReference type="NCBI Taxonomy" id="41803"/>
    <lineage>
        <taxon>Eukaryota</taxon>
        <taxon>Viridiplantae</taxon>
        <taxon>Streptophyta</taxon>
        <taxon>Embryophyta</taxon>
        <taxon>Tracheophyta</taxon>
        <taxon>Spermatophyta</taxon>
        <taxon>Magnoliopsida</taxon>
        <taxon>eudicotyledons</taxon>
        <taxon>Gunneridae</taxon>
        <taxon>Pentapetalae</taxon>
        <taxon>asterids</taxon>
        <taxon>lamiids</taxon>
        <taxon>Solanales</taxon>
        <taxon>Convolvulaceae</taxon>
        <taxon>Cuscuteae</taxon>
        <taxon>Cuscuta</taxon>
        <taxon>Cuscuta subgen. Cuscuta</taxon>
    </lineage>
</organism>
<sequence>MLESGERQSRRGANQMSSLQRSGTTRWGSHYEYVPSMLELYNATCKVLENIACDGSNSKTRNEAEGACSSIQSFNFVFSLHAMRAIMGITDFVCQAFQKQYVDILSALGYVS</sequence>
<dbReference type="InterPro" id="IPR055298">
    <property type="entry name" value="AtLOH3-like"/>
</dbReference>
<dbReference type="PANTHER" id="PTHR11697">
    <property type="entry name" value="GENERAL TRANSCRIPTION FACTOR 2-RELATED ZINC FINGER PROTEIN"/>
    <property type="match status" value="1"/>
</dbReference>
<dbReference type="Proteomes" id="UP001152484">
    <property type="component" value="Unassembled WGS sequence"/>
</dbReference>
<comment type="caution">
    <text evidence="2">The sequence shown here is derived from an EMBL/GenBank/DDBJ whole genome shotgun (WGS) entry which is preliminary data.</text>
</comment>
<dbReference type="EMBL" id="CAMAPE010000017">
    <property type="protein sequence ID" value="CAH9083555.1"/>
    <property type="molecule type" value="Genomic_DNA"/>
</dbReference>
<evidence type="ECO:0000256" key="1">
    <source>
        <dbReference type="SAM" id="MobiDB-lite"/>
    </source>
</evidence>
<accession>A0A9P1E6U0</accession>
<gene>
    <name evidence="2" type="ORF">CEURO_LOCUS8654</name>
</gene>
<dbReference type="OrthoDB" id="1711879at2759"/>
<feature type="compositionally biased region" description="Polar residues" evidence="1">
    <location>
        <begin position="11"/>
        <end position="25"/>
    </location>
</feature>
<proteinExistence type="predicted"/>
<feature type="region of interest" description="Disordered" evidence="1">
    <location>
        <begin position="1"/>
        <end position="25"/>
    </location>
</feature>
<protein>
    <submittedName>
        <fullName evidence="2">Uncharacterized protein</fullName>
    </submittedName>
</protein>
<dbReference type="AlphaFoldDB" id="A0A9P1E6U0"/>
<feature type="non-terminal residue" evidence="2">
    <location>
        <position position="112"/>
    </location>
</feature>
<evidence type="ECO:0000313" key="3">
    <source>
        <dbReference type="Proteomes" id="UP001152484"/>
    </source>
</evidence>